<evidence type="ECO:0000256" key="10">
    <source>
        <dbReference type="ARBA" id="ARBA00023242"/>
    </source>
</evidence>
<dbReference type="InterPro" id="IPR013150">
    <property type="entry name" value="TFIIB_cyclin"/>
</dbReference>
<dbReference type="FunFam" id="1.10.472.10:FF:000007">
    <property type="entry name" value="Transcription factor IIIB 90 kDa subunit"/>
    <property type="match status" value="1"/>
</dbReference>
<dbReference type="PANTHER" id="PTHR11618:SF4">
    <property type="entry name" value="TRANSCRIPTION FACTOR IIIB 90 KDA SUBUNIT"/>
    <property type="match status" value="1"/>
</dbReference>
<keyword evidence="6" id="KW-0862">Zinc</keyword>
<dbReference type="InterPro" id="IPR000812">
    <property type="entry name" value="TFIIB"/>
</dbReference>
<evidence type="ECO:0000256" key="3">
    <source>
        <dbReference type="ARBA" id="ARBA00022723"/>
    </source>
</evidence>
<comment type="subcellular location">
    <subcellularLocation>
        <location evidence="1">Nucleus</location>
    </subcellularLocation>
</comment>
<dbReference type="PANTHER" id="PTHR11618">
    <property type="entry name" value="TRANSCRIPTION INITIATION FACTOR IIB-RELATED"/>
    <property type="match status" value="1"/>
</dbReference>
<dbReference type="GO" id="GO:0000126">
    <property type="term" value="C:transcription factor TFIIIB complex"/>
    <property type="evidence" value="ECO:0007669"/>
    <property type="project" value="EnsemblFungi"/>
</dbReference>
<dbReference type="SUPFAM" id="SSF57783">
    <property type="entry name" value="Zinc beta-ribbon"/>
    <property type="match status" value="1"/>
</dbReference>
<keyword evidence="10" id="KW-0539">Nucleus</keyword>
<dbReference type="Pfam" id="PF00382">
    <property type="entry name" value="TFIIB"/>
    <property type="match status" value="2"/>
</dbReference>
<evidence type="ECO:0000313" key="16">
    <source>
        <dbReference type="Proteomes" id="UP000183365"/>
    </source>
</evidence>
<dbReference type="InterPro" id="IPR013137">
    <property type="entry name" value="Znf_TFIIB"/>
</dbReference>
<keyword evidence="3" id="KW-0479">Metal-binding</keyword>
<dbReference type="SMART" id="SM00385">
    <property type="entry name" value="CYCLIN"/>
    <property type="match status" value="2"/>
</dbReference>
<dbReference type="Pfam" id="PF08271">
    <property type="entry name" value="Zn_Ribbon_TF"/>
    <property type="match status" value="1"/>
</dbReference>
<evidence type="ECO:0000313" key="15">
    <source>
        <dbReference type="EMBL" id="SGZ38575.1"/>
    </source>
</evidence>
<keyword evidence="7" id="KW-0805">Transcription regulation</keyword>
<dbReference type="PROSITE" id="PS51134">
    <property type="entry name" value="ZF_TFIIB"/>
    <property type="match status" value="1"/>
</dbReference>
<dbReference type="GO" id="GO:0017025">
    <property type="term" value="F:TBP-class protein binding"/>
    <property type="evidence" value="ECO:0007669"/>
    <property type="project" value="EnsemblFungi"/>
</dbReference>
<name>A0A1L0CUY8_9ASCO</name>
<evidence type="ECO:0000256" key="6">
    <source>
        <dbReference type="ARBA" id="ARBA00022833"/>
    </source>
</evidence>
<dbReference type="CDD" id="cd20553">
    <property type="entry name" value="CYCLIN_TFIIIB90_rpt1"/>
    <property type="match status" value="1"/>
</dbReference>
<dbReference type="EMBL" id="FQNF01000009">
    <property type="protein sequence ID" value="SGZ38575.1"/>
    <property type="molecule type" value="Genomic_DNA"/>
</dbReference>
<proteinExistence type="inferred from homology"/>
<dbReference type="GO" id="GO:0001006">
    <property type="term" value="F:RNA polymerase III type 3 promoter sequence-specific DNA binding"/>
    <property type="evidence" value="ECO:0007669"/>
    <property type="project" value="TreeGrafter"/>
</dbReference>
<dbReference type="CDD" id="cd20554">
    <property type="entry name" value="CYCLIN_TFIIIB90_rpt2"/>
    <property type="match status" value="1"/>
</dbReference>
<feature type="domain" description="TFIIB-type" evidence="14">
    <location>
        <begin position="10"/>
        <end position="43"/>
    </location>
</feature>
<protein>
    <recommendedName>
        <fullName evidence="11">B-related factor 1</fullName>
    </recommendedName>
</protein>
<dbReference type="GO" id="GO:0097550">
    <property type="term" value="C:transcription preinitiation complex"/>
    <property type="evidence" value="ECO:0007669"/>
    <property type="project" value="TreeGrafter"/>
</dbReference>
<dbReference type="SUPFAM" id="SSF47954">
    <property type="entry name" value="Cyclin-like"/>
    <property type="match status" value="2"/>
</dbReference>
<evidence type="ECO:0000259" key="14">
    <source>
        <dbReference type="PROSITE" id="PS51134"/>
    </source>
</evidence>
<reference evidence="16" key="1">
    <citation type="submission" date="2016-11" db="EMBL/GenBank/DDBJ databases">
        <authorList>
            <person name="Guldener U."/>
        </authorList>
    </citation>
    <scope>NUCLEOTIDE SEQUENCE [LARGE SCALE GENOMIC DNA]</scope>
</reference>
<gene>
    <name evidence="15" type="ORF">HGUI_00775</name>
</gene>
<keyword evidence="4" id="KW-0677">Repeat</keyword>
<evidence type="ECO:0000256" key="12">
    <source>
        <dbReference type="PROSITE-ProRule" id="PRU00469"/>
    </source>
</evidence>
<keyword evidence="8" id="KW-0010">Activator</keyword>
<dbReference type="GO" id="GO:0008270">
    <property type="term" value="F:zinc ion binding"/>
    <property type="evidence" value="ECO:0007669"/>
    <property type="project" value="UniProtKB-KW"/>
</dbReference>
<evidence type="ECO:0000256" key="4">
    <source>
        <dbReference type="ARBA" id="ARBA00022737"/>
    </source>
</evidence>
<accession>A0A1L0CUY8</accession>
<dbReference type="AlphaFoldDB" id="A0A1L0CUY8"/>
<dbReference type="InterPro" id="IPR023486">
    <property type="entry name" value="TFIIB_CS"/>
</dbReference>
<keyword evidence="5 12" id="KW-0863">Zinc-finger</keyword>
<keyword evidence="16" id="KW-1185">Reference proteome</keyword>
<feature type="region of interest" description="Disordered" evidence="13">
    <location>
        <begin position="528"/>
        <end position="557"/>
    </location>
</feature>
<dbReference type="FunFam" id="1.10.472.10:FF:000002">
    <property type="entry name" value="Transcription factor IIIB 90 kDa subunit"/>
    <property type="match status" value="1"/>
</dbReference>
<evidence type="ECO:0000256" key="13">
    <source>
        <dbReference type="SAM" id="MobiDB-lite"/>
    </source>
</evidence>
<keyword evidence="9" id="KW-0804">Transcription</keyword>
<dbReference type="Proteomes" id="UP000183365">
    <property type="component" value="Unassembled WGS sequence"/>
</dbReference>
<comment type="similarity">
    <text evidence="2">Belongs to the TFIIB family.</text>
</comment>
<dbReference type="Gene3D" id="1.20.5.650">
    <property type="entry name" value="Single helix bin"/>
    <property type="match status" value="1"/>
</dbReference>
<dbReference type="InterPro" id="IPR036915">
    <property type="entry name" value="Cyclin-like_sf"/>
</dbReference>
<dbReference type="GO" id="GO:0001112">
    <property type="term" value="P:DNA-templated transcription open complex formation"/>
    <property type="evidence" value="ECO:0007669"/>
    <property type="project" value="EnsemblFungi"/>
</dbReference>
<evidence type="ECO:0000256" key="2">
    <source>
        <dbReference type="ARBA" id="ARBA00010857"/>
    </source>
</evidence>
<dbReference type="VEuPathDB" id="FungiDB:HGUI_00775"/>
<evidence type="ECO:0000256" key="7">
    <source>
        <dbReference type="ARBA" id="ARBA00023015"/>
    </source>
</evidence>
<evidence type="ECO:0000256" key="11">
    <source>
        <dbReference type="ARBA" id="ARBA00031009"/>
    </source>
</evidence>
<dbReference type="GO" id="GO:0005634">
    <property type="term" value="C:nucleus"/>
    <property type="evidence" value="ECO:0007669"/>
    <property type="project" value="UniProtKB-SubCell"/>
</dbReference>
<evidence type="ECO:0000256" key="5">
    <source>
        <dbReference type="ARBA" id="ARBA00022771"/>
    </source>
</evidence>
<dbReference type="Pfam" id="PF07741">
    <property type="entry name" value="BRF1"/>
    <property type="match status" value="1"/>
</dbReference>
<dbReference type="InterPro" id="IPR011665">
    <property type="entry name" value="BRF1_TBP-bd_dom"/>
</dbReference>
<dbReference type="PROSITE" id="PS00782">
    <property type="entry name" value="TFIIB"/>
    <property type="match status" value="2"/>
</dbReference>
<dbReference type="OrthoDB" id="511529at2759"/>
<dbReference type="Gene3D" id="1.10.472.10">
    <property type="entry name" value="Cyclin-like"/>
    <property type="match status" value="2"/>
</dbReference>
<evidence type="ECO:0000256" key="1">
    <source>
        <dbReference type="ARBA" id="ARBA00004123"/>
    </source>
</evidence>
<dbReference type="GO" id="GO:0000995">
    <property type="term" value="F:RNA polymerase III general transcription initiation factor activity"/>
    <property type="evidence" value="ECO:0007669"/>
    <property type="project" value="TreeGrafter"/>
</dbReference>
<dbReference type="InterPro" id="IPR013763">
    <property type="entry name" value="Cyclin-like_dom"/>
</dbReference>
<dbReference type="GO" id="GO:0001156">
    <property type="term" value="F:TFIIIC-class transcription factor complex binding"/>
    <property type="evidence" value="ECO:0007669"/>
    <property type="project" value="EnsemblFungi"/>
</dbReference>
<dbReference type="Gene3D" id="2.20.25.10">
    <property type="match status" value="1"/>
</dbReference>
<sequence length="648" mass="72875">MSGRVQANNGGIACKQCGGTKFVKDISNANNDTVCETCGTVQEENPIVSEVTFGESSSGAAVVQGSFLAAGQAHSGSSGALESREQTLQNARRKLRAVSYALHIPEYITEAAFQWYKLCLTHNFVQGRKSQNVISACLYVACRKEKTHHMLIDFSSRLQISVYSIGSTFLKMCKQLHINDLPLVDPSLYIQSFATKLQLGDLKNIVINDSLKLAQRMAKDWMYEGRRPAGIAGACLLLACRMNNIRITHNEIVAVSHVGEETLQNRLNEFKGTSSASLSIEKFRENFDTVSNQDELPPSLKNNIKNLKMMNKKMENYMITDSDILRSDPMMLQVLNEQELSSNELNYYLKKLDKVRDENVTRLKKTHGVGDTEVLGMNGDLRKRILRKRKKQHEKVLDSMTYYGKKIARPSGSNGTPLVPMAEEDKIRVAVEEFEEAMKEQEEDDDDDALFKLENDPYRPKNFHLLPTTDSILEGIPDGDNFDDLEDDDEIKSSILDEQEAKEKERIWVGLNAEYLIEQEEKRLKKEADILTGNEHGGKKKRRPRNANGKNPNERKRVTKIPTETTVRDPVKAQFNIANLNQYFQNNTSNAENVEGLDPLGNLNIGNDGILPAKIEPENTADSVKTMLQGNQTLSKKINYSAIDSLFN</sequence>
<evidence type="ECO:0000256" key="8">
    <source>
        <dbReference type="ARBA" id="ARBA00023159"/>
    </source>
</evidence>
<dbReference type="GO" id="GO:0000994">
    <property type="term" value="F:RNA polymerase III core binding"/>
    <property type="evidence" value="ECO:0007669"/>
    <property type="project" value="EnsemblFungi"/>
</dbReference>
<dbReference type="GO" id="GO:0006359">
    <property type="term" value="P:regulation of transcription by RNA polymerase III"/>
    <property type="evidence" value="ECO:0007669"/>
    <property type="project" value="EnsemblFungi"/>
</dbReference>
<organism evidence="15 16">
    <name type="scientific">Hanseniaspora guilliermondii</name>
    <dbReference type="NCBI Taxonomy" id="56406"/>
    <lineage>
        <taxon>Eukaryota</taxon>
        <taxon>Fungi</taxon>
        <taxon>Dikarya</taxon>
        <taxon>Ascomycota</taxon>
        <taxon>Saccharomycotina</taxon>
        <taxon>Saccharomycetes</taxon>
        <taxon>Saccharomycodales</taxon>
        <taxon>Saccharomycodaceae</taxon>
        <taxon>Hanseniaspora</taxon>
    </lineage>
</organism>
<dbReference type="PRINTS" id="PR00685">
    <property type="entry name" value="TIFACTORIIB"/>
</dbReference>
<evidence type="ECO:0000256" key="9">
    <source>
        <dbReference type="ARBA" id="ARBA00023163"/>
    </source>
</evidence>
<dbReference type="GO" id="GO:0070898">
    <property type="term" value="P:RNA polymerase III preinitiation complex assembly"/>
    <property type="evidence" value="ECO:0007669"/>
    <property type="project" value="EnsemblFungi"/>
</dbReference>